<feature type="transmembrane region" description="Helical" evidence="2">
    <location>
        <begin position="220"/>
        <end position="242"/>
    </location>
</feature>
<feature type="transmembrane region" description="Helical" evidence="2">
    <location>
        <begin position="92"/>
        <end position="113"/>
    </location>
</feature>
<evidence type="ECO:0000256" key="2">
    <source>
        <dbReference type="SAM" id="Phobius"/>
    </source>
</evidence>
<dbReference type="InterPro" id="IPR012666">
    <property type="entry name" value="CbtA_put"/>
</dbReference>
<feature type="transmembrane region" description="Helical" evidence="2">
    <location>
        <begin position="7"/>
        <end position="28"/>
    </location>
</feature>
<reference evidence="3 4" key="1">
    <citation type="submission" date="2019-01" db="EMBL/GenBank/DDBJ databases">
        <authorList>
            <person name="Deng T."/>
        </authorList>
    </citation>
    <scope>NUCLEOTIDE SEQUENCE [LARGE SCALE GENOMIC DNA]</scope>
    <source>
        <strain evidence="3 4">F8825</strain>
    </source>
</reference>
<protein>
    <submittedName>
        <fullName evidence="3">Cobalt transporter</fullName>
    </submittedName>
</protein>
<keyword evidence="2" id="KW-1133">Transmembrane helix</keyword>
<gene>
    <name evidence="3" type="ORF">EUU22_13230</name>
</gene>
<evidence type="ECO:0000256" key="1">
    <source>
        <dbReference type="SAM" id="MobiDB-lite"/>
    </source>
</evidence>
<dbReference type="Pfam" id="PF09490">
    <property type="entry name" value="CbtA"/>
    <property type="match status" value="1"/>
</dbReference>
<dbReference type="Proteomes" id="UP000291088">
    <property type="component" value="Unassembled WGS sequence"/>
</dbReference>
<feature type="transmembrane region" description="Helical" evidence="2">
    <location>
        <begin position="162"/>
        <end position="179"/>
    </location>
</feature>
<feature type="region of interest" description="Disordered" evidence="1">
    <location>
        <begin position="47"/>
        <end position="76"/>
    </location>
</feature>
<accession>A0A4Q2T232</accession>
<dbReference type="AlphaFoldDB" id="A0A4Q2T232"/>
<dbReference type="OrthoDB" id="9813640at2"/>
<feature type="transmembrane region" description="Helical" evidence="2">
    <location>
        <begin position="125"/>
        <end position="142"/>
    </location>
</feature>
<keyword evidence="4" id="KW-1185">Reference proteome</keyword>
<feature type="transmembrane region" description="Helical" evidence="2">
    <location>
        <begin position="184"/>
        <end position="204"/>
    </location>
</feature>
<keyword evidence="2" id="KW-0812">Transmembrane</keyword>
<feature type="compositionally biased region" description="Low complexity" evidence="1">
    <location>
        <begin position="60"/>
        <end position="71"/>
    </location>
</feature>
<evidence type="ECO:0000313" key="4">
    <source>
        <dbReference type="Proteomes" id="UP000291088"/>
    </source>
</evidence>
<dbReference type="RefSeq" id="WP_129332450.1">
    <property type="nucleotide sequence ID" value="NZ_SDVB01000238.1"/>
</dbReference>
<keyword evidence="2" id="KW-0472">Membrane</keyword>
<comment type="caution">
    <text evidence="3">The sequence shown here is derived from an EMBL/GenBank/DDBJ whole genome shotgun (WGS) entry which is preliminary data.</text>
</comment>
<organism evidence="3 4">
    <name type="scientific">Ciceribacter ferrooxidans</name>
    <dbReference type="NCBI Taxonomy" id="2509717"/>
    <lineage>
        <taxon>Bacteria</taxon>
        <taxon>Pseudomonadati</taxon>
        <taxon>Pseudomonadota</taxon>
        <taxon>Alphaproteobacteria</taxon>
        <taxon>Hyphomicrobiales</taxon>
        <taxon>Rhizobiaceae</taxon>
        <taxon>Ciceribacter</taxon>
    </lineage>
</organism>
<dbReference type="EMBL" id="SDVB01000238">
    <property type="protein sequence ID" value="RYC12021.1"/>
    <property type="molecule type" value="Genomic_DNA"/>
</dbReference>
<sequence length="248" mass="25706">MHLFRSLVFVSALVGLIVGAVISLVQYVGTEPLIFAAEVYETAAPASPELGGHDGHDHGTAAGAETAAPAASHEHEHAADAWAPADGFERHFATLVANVLTATGFALVLNGLMQATRQPAGWRTGLAWGLCGFAAVMLAPTLGLHPELPGTPAAPLGERQVWWIATAIATAGGIALLYFKRTPLAAAAALVLIALPHVVGAPVAPEGEAALAPEVLSRRFVVVATLTSLVFWALLGSLSGYFRQRMEA</sequence>
<evidence type="ECO:0000313" key="3">
    <source>
        <dbReference type="EMBL" id="RYC12021.1"/>
    </source>
</evidence>
<dbReference type="NCBIfam" id="TIGR02458">
    <property type="entry name" value="CbtA"/>
    <property type="match status" value="1"/>
</dbReference>
<proteinExistence type="predicted"/>
<name>A0A4Q2T232_9HYPH</name>